<dbReference type="FunFam" id="3.10.20.310:FF:000003">
    <property type="entry name" value="Outer membrane protein assembly factor BamA"/>
    <property type="match status" value="1"/>
</dbReference>
<dbReference type="PANTHER" id="PTHR12815:SF23">
    <property type="entry name" value="OUTER MEMBRANE PROTEIN ASSEMBLY FACTOR BAMA"/>
    <property type="match status" value="1"/>
</dbReference>
<dbReference type="PIRSF" id="PIRSF006076">
    <property type="entry name" value="OM_assembly_OMP85"/>
    <property type="match status" value="1"/>
</dbReference>
<dbReference type="FunFam" id="3.10.20.310:FF:000002">
    <property type="entry name" value="Outer membrane protein assembly factor BamA"/>
    <property type="match status" value="1"/>
</dbReference>
<dbReference type="OrthoDB" id="5287176at2"/>
<dbReference type="Pfam" id="PF07244">
    <property type="entry name" value="POTRA"/>
    <property type="match status" value="5"/>
</dbReference>
<feature type="domain" description="POTRA" evidence="10">
    <location>
        <begin position="347"/>
        <end position="421"/>
    </location>
</feature>
<dbReference type="InterPro" id="IPR034746">
    <property type="entry name" value="POTRA"/>
</dbReference>
<comment type="subcellular location">
    <subcellularLocation>
        <location evidence="8">Cell outer membrane</location>
    </subcellularLocation>
    <subcellularLocation>
        <location evidence="1">Membrane</location>
    </subcellularLocation>
</comment>
<evidence type="ECO:0000256" key="3">
    <source>
        <dbReference type="ARBA" id="ARBA00022692"/>
    </source>
</evidence>
<keyword evidence="3 8" id="KW-0812">Transmembrane</keyword>
<keyword evidence="7 8" id="KW-0998">Cell outer membrane</keyword>
<dbReference type="FunCoup" id="A0A5C7EYI2">
    <property type="interactions" value="268"/>
</dbReference>
<evidence type="ECO:0000256" key="6">
    <source>
        <dbReference type="ARBA" id="ARBA00023136"/>
    </source>
</evidence>
<dbReference type="AlphaFoldDB" id="A0A5C7EYI2"/>
<dbReference type="Gene3D" id="3.10.20.310">
    <property type="entry name" value="membrane protein fhac"/>
    <property type="match status" value="5"/>
</dbReference>
<evidence type="ECO:0000256" key="2">
    <source>
        <dbReference type="ARBA" id="ARBA00022452"/>
    </source>
</evidence>
<keyword evidence="12" id="KW-1185">Reference proteome</keyword>
<feature type="domain" description="POTRA" evidence="10">
    <location>
        <begin position="24"/>
        <end position="91"/>
    </location>
</feature>
<dbReference type="GO" id="GO:0051205">
    <property type="term" value="P:protein insertion into membrane"/>
    <property type="evidence" value="ECO:0007669"/>
    <property type="project" value="UniProtKB-UniRule"/>
</dbReference>
<evidence type="ECO:0000256" key="9">
    <source>
        <dbReference type="NCBIfam" id="TIGR03303"/>
    </source>
</evidence>
<dbReference type="InterPro" id="IPR000184">
    <property type="entry name" value="Bac_surfAg_D15"/>
</dbReference>
<proteinExistence type="inferred from homology"/>
<dbReference type="FunFam" id="3.10.20.310:FF:000001">
    <property type="entry name" value="Outer membrane protein assembly factor BamA"/>
    <property type="match status" value="1"/>
</dbReference>
<comment type="function">
    <text evidence="8">Part of the outer membrane protein assembly complex, which is involved in assembly and insertion of beta-barrel proteins into the outer membrane.</text>
</comment>
<feature type="domain" description="POTRA" evidence="10">
    <location>
        <begin position="266"/>
        <end position="344"/>
    </location>
</feature>
<dbReference type="PANTHER" id="PTHR12815">
    <property type="entry name" value="SORTING AND ASSEMBLY MACHINERY SAMM50 PROTEIN FAMILY MEMBER"/>
    <property type="match status" value="1"/>
</dbReference>
<dbReference type="InterPro" id="IPR023707">
    <property type="entry name" value="OM_assembly_BamA"/>
</dbReference>
<evidence type="ECO:0000259" key="10">
    <source>
        <dbReference type="PROSITE" id="PS51779"/>
    </source>
</evidence>
<dbReference type="RefSeq" id="WP_147798252.1">
    <property type="nucleotide sequence ID" value="NZ_VPFL01000001.1"/>
</dbReference>
<evidence type="ECO:0000256" key="4">
    <source>
        <dbReference type="ARBA" id="ARBA00022729"/>
    </source>
</evidence>
<keyword evidence="5 8" id="KW-0677">Repeat</keyword>
<evidence type="ECO:0000256" key="7">
    <source>
        <dbReference type="ARBA" id="ARBA00023237"/>
    </source>
</evidence>
<protein>
    <recommendedName>
        <fullName evidence="8 9">Outer membrane protein assembly factor BamA</fullName>
    </recommendedName>
</protein>
<dbReference type="Gene3D" id="2.40.160.50">
    <property type="entry name" value="membrane protein fhac: a member of the omp85/tpsb transporter family"/>
    <property type="match status" value="1"/>
</dbReference>
<evidence type="ECO:0000256" key="1">
    <source>
        <dbReference type="ARBA" id="ARBA00004370"/>
    </source>
</evidence>
<reference evidence="11 12" key="1">
    <citation type="submission" date="2019-08" db="EMBL/GenBank/DDBJ databases">
        <title>Pelomicrobium methylotrophicum gen. nov., sp. nov. a moderately thermophilic, facultatively anaerobic, lithoautotrophic and methylotrophic bacterium isolated from a terrestrial mud volcano.</title>
        <authorList>
            <person name="Slobodkina G.B."/>
            <person name="Merkel A.Y."/>
            <person name="Slobodkin A.I."/>
        </authorList>
    </citation>
    <scope>NUCLEOTIDE SEQUENCE [LARGE SCALE GENOMIC DNA]</scope>
    <source>
        <strain evidence="11 12">SM250</strain>
    </source>
</reference>
<dbReference type="PROSITE" id="PS51779">
    <property type="entry name" value="POTRA"/>
    <property type="match status" value="5"/>
</dbReference>
<keyword evidence="6 8" id="KW-0472">Membrane</keyword>
<feature type="chain" id="PRO_5023317325" description="Outer membrane protein assembly factor BamA" evidence="8">
    <location>
        <begin position="21"/>
        <end position="758"/>
    </location>
</feature>
<evidence type="ECO:0000313" key="11">
    <source>
        <dbReference type="EMBL" id="TXF13666.1"/>
    </source>
</evidence>
<dbReference type="GO" id="GO:0043165">
    <property type="term" value="P:Gram-negative-bacterium-type cell outer membrane assembly"/>
    <property type="evidence" value="ECO:0007669"/>
    <property type="project" value="UniProtKB-UniRule"/>
</dbReference>
<sequence precursor="true">MKRRLLGLVAAALISFSAHAFEPFVVRDIRVEGIQRIEAGTVFNYLPLKVGDTVTEEKASAAIKALYGTGFFKDVRLERDGDVLVVFVEERPAISQIDFIGVREFDVEQLRAALKQVGLAQARIFDRALLERAEQELKRQYLNRGKYGVQLNTTVTPLDRNRVNITFTVDEGEVAKIRQINIVGNAAFPESQLLGLFQLTTPGWLTWYTKNDQYSKQKLSADLETLRSFYLDRGYLEFSIDSTQVSITPDKRDIYITITVTEGPRFTVSDVKLEGDLRVPEEELRKLIQLKPGEVFSRAKVTESTKLISDRLGDEGYAFANVNAVPKVDKEKKEVAFTFFVDPGRRVYVRRVNIQGNTRTRDEVIRRELRQLEGAWYSARKIEESKKRLDRLGYFKEVNVETPAVPGTTDQVDVNFTVVEQPTGALLLGAGFSSSEGLVLSGSISQNNFLGTGNALSLQVNSGKVNTVYALSFTQPYWTVDGVSRGIDIYKRDVDSTSLDVGSYKTATLGINFRLGVPITADDTILFGLGAENTEVSTFVNSPQRFIDFVNTFGRSNSNFPFTVAWQRDTRDSAFFPRSGRLQRANAEISIPAGDLKYYKLSYQQQWFTPLTRTWTLLLRGEAGYGDGYNGKPLPFYKNFFAGGISTVRGYRTGSLGPRDVNDEALGGNTLVVGSVEAFFPFPGFRDDKTARMSVFLDAGAVYGDKSKAGSEGFRFSTGVSVSWLSPVGPLRLSFGFPLNAKDTDKKEPFQFQLGRTF</sequence>
<dbReference type="InParanoid" id="A0A5C7EYI2"/>
<dbReference type="GO" id="GO:1990063">
    <property type="term" value="C:Bam protein complex"/>
    <property type="evidence" value="ECO:0007669"/>
    <property type="project" value="TreeGrafter"/>
</dbReference>
<comment type="subunit">
    <text evidence="8">Part of the Bam complex.</text>
</comment>
<keyword evidence="4 8" id="KW-0732">Signal</keyword>
<gene>
    <name evidence="8 11" type="primary">bamA</name>
    <name evidence="11" type="ORF">FR698_00700</name>
</gene>
<accession>A0A5C7EYI2</accession>
<evidence type="ECO:0000313" key="12">
    <source>
        <dbReference type="Proteomes" id="UP000321201"/>
    </source>
</evidence>
<feature type="domain" description="POTRA" evidence="10">
    <location>
        <begin position="92"/>
        <end position="172"/>
    </location>
</feature>
<feature type="domain" description="POTRA" evidence="10">
    <location>
        <begin position="175"/>
        <end position="263"/>
    </location>
</feature>
<evidence type="ECO:0000256" key="8">
    <source>
        <dbReference type="HAMAP-Rule" id="MF_01430"/>
    </source>
</evidence>
<name>A0A5C7EYI2_9PROT</name>
<comment type="caution">
    <text evidence="11">The sequence shown here is derived from an EMBL/GenBank/DDBJ whole genome shotgun (WGS) entry which is preliminary data.</text>
</comment>
<comment type="similarity">
    <text evidence="8">Belongs to the BamA family.</text>
</comment>
<organism evidence="11 12">
    <name type="scientific">Pelomicrobium methylotrophicum</name>
    <dbReference type="NCBI Taxonomy" id="2602750"/>
    <lineage>
        <taxon>Bacteria</taxon>
        <taxon>Pseudomonadati</taxon>
        <taxon>Pseudomonadota</taxon>
        <taxon>Hydrogenophilia</taxon>
        <taxon>Hydrogenophilia incertae sedis</taxon>
        <taxon>Pelomicrobium</taxon>
    </lineage>
</organism>
<dbReference type="NCBIfam" id="TIGR03303">
    <property type="entry name" value="OM_YaeT"/>
    <property type="match status" value="1"/>
</dbReference>
<dbReference type="Pfam" id="PF01103">
    <property type="entry name" value="Omp85"/>
    <property type="match status" value="1"/>
</dbReference>
<evidence type="ECO:0000256" key="5">
    <source>
        <dbReference type="ARBA" id="ARBA00022737"/>
    </source>
</evidence>
<dbReference type="Proteomes" id="UP000321201">
    <property type="component" value="Unassembled WGS sequence"/>
</dbReference>
<dbReference type="InterPro" id="IPR010827">
    <property type="entry name" value="BamA/TamA_POTRA"/>
</dbReference>
<feature type="signal peptide" evidence="8">
    <location>
        <begin position="1"/>
        <end position="20"/>
    </location>
</feature>
<keyword evidence="2 8" id="KW-1134">Transmembrane beta strand</keyword>
<dbReference type="HAMAP" id="MF_01430">
    <property type="entry name" value="OM_assembly_BamA"/>
    <property type="match status" value="1"/>
</dbReference>
<dbReference type="InterPro" id="IPR039910">
    <property type="entry name" value="D15-like"/>
</dbReference>
<dbReference type="EMBL" id="VPFL01000001">
    <property type="protein sequence ID" value="TXF13666.1"/>
    <property type="molecule type" value="Genomic_DNA"/>
</dbReference>